<keyword evidence="1" id="KW-0812">Transmembrane</keyword>
<proteinExistence type="predicted"/>
<evidence type="ECO:0000256" key="1">
    <source>
        <dbReference type="SAM" id="Phobius"/>
    </source>
</evidence>
<organism evidence="2 3">
    <name type="scientific">Bacillus thuringiensis HD-771</name>
    <dbReference type="NCBI Taxonomy" id="1218175"/>
    <lineage>
        <taxon>Bacteria</taxon>
        <taxon>Bacillati</taxon>
        <taxon>Bacillota</taxon>
        <taxon>Bacilli</taxon>
        <taxon>Bacillales</taxon>
        <taxon>Bacillaceae</taxon>
        <taxon>Bacillus</taxon>
        <taxon>Bacillus cereus group</taxon>
    </lineage>
</organism>
<dbReference type="KEGG" id="bti:BTG_04255"/>
<gene>
    <name evidence="2" type="ORF">BTG_04255</name>
</gene>
<keyword evidence="1" id="KW-1133">Transmembrane helix</keyword>
<feature type="transmembrane region" description="Helical" evidence="1">
    <location>
        <begin position="43"/>
        <end position="65"/>
    </location>
</feature>
<evidence type="ECO:0000313" key="3">
    <source>
        <dbReference type="Proteomes" id="UP000005259"/>
    </source>
</evidence>
<protein>
    <submittedName>
        <fullName evidence="2">Uncharacterized protein</fullName>
    </submittedName>
</protein>
<keyword evidence="1" id="KW-0472">Membrane</keyword>
<dbReference type="EMBL" id="CP003752">
    <property type="protein sequence ID" value="AFQ14348.1"/>
    <property type="molecule type" value="Genomic_DNA"/>
</dbReference>
<accession>A0A9W3JAC0</accession>
<dbReference type="Proteomes" id="UP000005259">
    <property type="component" value="Chromosome"/>
</dbReference>
<evidence type="ECO:0000313" key="2">
    <source>
        <dbReference type="EMBL" id="AFQ14348.1"/>
    </source>
</evidence>
<name>A0A9W3JAC0_BACTU</name>
<dbReference type="AlphaFoldDB" id="A0A9W3JAC0"/>
<sequence length="71" mass="8209">MKTIIKNIGNKNIKAKVEEPLIFHAETLFNLLSKVEYKLDGLFIVYISMKSIIKLLPGIILKILLKIRRKT</sequence>
<reference evidence="2 3" key="1">
    <citation type="submission" date="2012-08" db="EMBL/GenBank/DDBJ databases">
        <authorList>
            <person name="Doggett N."/>
            <person name="Teshima H."/>
            <person name="Bruce D."/>
            <person name="Detter J.C."/>
            <person name="Johnson S.L."/>
            <person name="Han C."/>
        </authorList>
    </citation>
    <scope>NUCLEOTIDE SEQUENCE [LARGE SCALE GENOMIC DNA]</scope>
    <source>
        <strain evidence="2 3">HD-771</strain>
    </source>
</reference>